<dbReference type="Gene3D" id="1.10.10.10">
    <property type="entry name" value="Winged helix-like DNA-binding domain superfamily/Winged helix DNA-binding domain"/>
    <property type="match status" value="1"/>
</dbReference>
<dbReference type="EMBL" id="AMRI01000011">
    <property type="protein sequence ID" value="EKE73954.1"/>
    <property type="molecule type" value="Genomic_DNA"/>
</dbReference>
<keyword evidence="2" id="KW-0238">DNA-binding</keyword>
<keyword evidence="3" id="KW-0804">Transcription</keyword>
<dbReference type="GO" id="GO:0005829">
    <property type="term" value="C:cytosol"/>
    <property type="evidence" value="ECO:0007669"/>
    <property type="project" value="TreeGrafter"/>
</dbReference>
<dbReference type="PANTHER" id="PTHR24567:SF74">
    <property type="entry name" value="HTH-TYPE TRANSCRIPTIONAL REGULATOR ARCR"/>
    <property type="match status" value="1"/>
</dbReference>
<dbReference type="Gene3D" id="2.60.120.10">
    <property type="entry name" value="Jelly Rolls"/>
    <property type="match status" value="1"/>
</dbReference>
<feature type="domain" description="HTH crp-type" evidence="5">
    <location>
        <begin position="159"/>
        <end position="233"/>
    </location>
</feature>
<keyword evidence="7" id="KW-1185">Reference proteome</keyword>
<dbReference type="InterPro" id="IPR036390">
    <property type="entry name" value="WH_DNA-bd_sf"/>
</dbReference>
<dbReference type="OrthoDB" id="9777588at2"/>
<dbReference type="SMART" id="SM00100">
    <property type="entry name" value="cNMP"/>
    <property type="match status" value="1"/>
</dbReference>
<organism evidence="6 7">
    <name type="scientific">Gallaecimonas xiamenensis 3-C-1</name>
    <dbReference type="NCBI Taxonomy" id="745411"/>
    <lineage>
        <taxon>Bacteria</taxon>
        <taxon>Pseudomonadati</taxon>
        <taxon>Pseudomonadota</taxon>
        <taxon>Gammaproteobacteria</taxon>
        <taxon>Enterobacterales</taxon>
        <taxon>Gallaecimonadaceae</taxon>
        <taxon>Gallaecimonas</taxon>
    </lineage>
</organism>
<evidence type="ECO:0000313" key="6">
    <source>
        <dbReference type="EMBL" id="EKE73954.1"/>
    </source>
</evidence>
<dbReference type="GO" id="GO:0003700">
    <property type="term" value="F:DNA-binding transcription factor activity"/>
    <property type="evidence" value="ECO:0007669"/>
    <property type="project" value="TreeGrafter"/>
</dbReference>
<keyword evidence="1" id="KW-0805">Transcription regulation</keyword>
<dbReference type="STRING" id="745411.B3C1_09053"/>
<dbReference type="Proteomes" id="UP000006755">
    <property type="component" value="Unassembled WGS sequence"/>
</dbReference>
<sequence length="242" mass="26903">MLCQPGDTSLFSPQQLASVLGRGQWFKDLHPECSQWLLAQGRFKRLAPGQYLFRRGDGPCGLYGVLDGVMAMTGQHPDGRSAMLAMVSAPDWFGEIALFDGRQRTHDAQAQGPTLLWHLPQGQVRAWLAQHPRHWQDFGLLMGQKLRLLMQWHEDSALQTPLARLARRLWLLAHSHGNLQPGQSLAVELPVSQQQLADMLAMSRQSINGLLQELQSGGVLALGRGKVRLLALDKLSGYLPHS</sequence>
<dbReference type="PANTHER" id="PTHR24567">
    <property type="entry name" value="CRP FAMILY TRANSCRIPTIONAL REGULATORY PROTEIN"/>
    <property type="match status" value="1"/>
</dbReference>
<dbReference type="InterPro" id="IPR000595">
    <property type="entry name" value="cNMP-bd_dom"/>
</dbReference>
<dbReference type="CDD" id="cd00038">
    <property type="entry name" value="CAP_ED"/>
    <property type="match status" value="1"/>
</dbReference>
<dbReference type="PROSITE" id="PS50042">
    <property type="entry name" value="CNMP_BINDING_3"/>
    <property type="match status" value="1"/>
</dbReference>
<dbReference type="SUPFAM" id="SSF51206">
    <property type="entry name" value="cAMP-binding domain-like"/>
    <property type="match status" value="1"/>
</dbReference>
<dbReference type="Pfam" id="PF13545">
    <property type="entry name" value="HTH_Crp_2"/>
    <property type="match status" value="1"/>
</dbReference>
<evidence type="ECO:0000259" key="4">
    <source>
        <dbReference type="PROSITE" id="PS50042"/>
    </source>
</evidence>
<reference evidence="6 7" key="1">
    <citation type="journal article" date="2012" name="J. Bacteriol.">
        <title>Genome Sequence of Gallaecimonas xiamenensis Type Strain 3-C-1.</title>
        <authorList>
            <person name="Lai Q."/>
            <person name="Wang L."/>
            <person name="Wang W."/>
            <person name="Shao Z."/>
        </authorList>
    </citation>
    <scope>NUCLEOTIDE SEQUENCE [LARGE SCALE GENOMIC DNA]</scope>
    <source>
        <strain evidence="6 7">3-C-1</strain>
    </source>
</reference>
<evidence type="ECO:0000256" key="3">
    <source>
        <dbReference type="ARBA" id="ARBA00023163"/>
    </source>
</evidence>
<gene>
    <name evidence="6" type="ORF">B3C1_09053</name>
</gene>
<evidence type="ECO:0000259" key="5">
    <source>
        <dbReference type="PROSITE" id="PS51063"/>
    </source>
</evidence>
<dbReference type="AlphaFoldDB" id="K2JU81"/>
<evidence type="ECO:0000313" key="7">
    <source>
        <dbReference type="Proteomes" id="UP000006755"/>
    </source>
</evidence>
<dbReference type="InterPro" id="IPR036388">
    <property type="entry name" value="WH-like_DNA-bd_sf"/>
</dbReference>
<dbReference type="InterPro" id="IPR014710">
    <property type="entry name" value="RmlC-like_jellyroll"/>
</dbReference>
<dbReference type="GO" id="GO:0003677">
    <property type="term" value="F:DNA binding"/>
    <property type="evidence" value="ECO:0007669"/>
    <property type="project" value="UniProtKB-KW"/>
</dbReference>
<dbReference type="InterPro" id="IPR018490">
    <property type="entry name" value="cNMP-bd_dom_sf"/>
</dbReference>
<feature type="domain" description="Cyclic nucleotide-binding" evidence="4">
    <location>
        <begin position="25"/>
        <end position="119"/>
    </location>
</feature>
<protein>
    <submittedName>
        <fullName evidence="6">Crp/Fnr family transcriptional regulator</fullName>
    </submittedName>
</protein>
<dbReference type="eggNOG" id="COG0664">
    <property type="taxonomic scope" value="Bacteria"/>
</dbReference>
<dbReference type="RefSeq" id="WP_008484353.1">
    <property type="nucleotide sequence ID" value="NZ_AMRI01000011.1"/>
</dbReference>
<dbReference type="InterPro" id="IPR050397">
    <property type="entry name" value="Env_Response_Regulators"/>
</dbReference>
<name>K2JU81_9GAMM</name>
<accession>K2JU81</accession>
<evidence type="ECO:0000256" key="1">
    <source>
        <dbReference type="ARBA" id="ARBA00023015"/>
    </source>
</evidence>
<dbReference type="InterPro" id="IPR012318">
    <property type="entry name" value="HTH_CRP"/>
</dbReference>
<proteinExistence type="predicted"/>
<dbReference type="SUPFAM" id="SSF46785">
    <property type="entry name" value="Winged helix' DNA-binding domain"/>
    <property type="match status" value="1"/>
</dbReference>
<evidence type="ECO:0000256" key="2">
    <source>
        <dbReference type="ARBA" id="ARBA00023125"/>
    </source>
</evidence>
<dbReference type="SMART" id="SM00419">
    <property type="entry name" value="HTH_CRP"/>
    <property type="match status" value="1"/>
</dbReference>
<comment type="caution">
    <text evidence="6">The sequence shown here is derived from an EMBL/GenBank/DDBJ whole genome shotgun (WGS) entry which is preliminary data.</text>
</comment>
<dbReference type="Pfam" id="PF00027">
    <property type="entry name" value="cNMP_binding"/>
    <property type="match status" value="1"/>
</dbReference>
<dbReference type="PROSITE" id="PS51063">
    <property type="entry name" value="HTH_CRP_2"/>
    <property type="match status" value="1"/>
</dbReference>